<accession>A0ABT1NBE7</accession>
<evidence type="ECO:0000313" key="2">
    <source>
        <dbReference type="Proteomes" id="UP001651880"/>
    </source>
</evidence>
<keyword evidence="2" id="KW-1185">Reference proteome</keyword>
<name>A0ABT1NBE7_9FIRM</name>
<dbReference type="RefSeq" id="WP_255226103.1">
    <property type="nucleotide sequence ID" value="NZ_JAJEKE010000002.1"/>
</dbReference>
<gene>
    <name evidence="1" type="ORF">LJD61_03370</name>
</gene>
<sequence>MNLDFFQQYDICAFTPEYLKGVGEVTKVVVSEGEDLMISMTMRAFRANLCKFYSIDYGSLRKKYSRIIESVNCIPLPINGNKIFLQLKVRTPEFRNDCAMGYLDLGSIAEIKEYKDRNRAQICLRCGRKLEVLCSIGTVNKHIKNARLVLEHYRNEKGCGPYPEVLEKMYSNMDKPATKADILILAREILTLKNSLKDYENGV</sequence>
<comment type="caution">
    <text evidence="1">The sequence shown here is derived from an EMBL/GenBank/DDBJ whole genome shotgun (WGS) entry which is preliminary data.</text>
</comment>
<evidence type="ECO:0000313" key="1">
    <source>
        <dbReference type="EMBL" id="MCQ1528584.1"/>
    </source>
</evidence>
<dbReference type="Proteomes" id="UP001651880">
    <property type="component" value="Unassembled WGS sequence"/>
</dbReference>
<reference evidence="1 2" key="1">
    <citation type="submission" date="2021-10" db="EMBL/GenBank/DDBJ databases">
        <title>Lutispora strain m25 sp. nov., a thermophilic, non-spore-forming bacterium isolated from a lab-scale methanogenic bioreactor digesting anaerobic sludge.</title>
        <authorList>
            <person name="El Houari A."/>
            <person name="Mcdonald J."/>
        </authorList>
    </citation>
    <scope>NUCLEOTIDE SEQUENCE [LARGE SCALE GENOMIC DNA]</scope>
    <source>
        <strain evidence="2">m25</strain>
    </source>
</reference>
<proteinExistence type="predicted"/>
<dbReference type="EMBL" id="JAJEKE010000002">
    <property type="protein sequence ID" value="MCQ1528584.1"/>
    <property type="molecule type" value="Genomic_DNA"/>
</dbReference>
<organism evidence="1 2">
    <name type="scientific">Lutispora saccharofermentans</name>
    <dbReference type="NCBI Taxonomy" id="3024236"/>
    <lineage>
        <taxon>Bacteria</taxon>
        <taxon>Bacillati</taxon>
        <taxon>Bacillota</taxon>
        <taxon>Clostridia</taxon>
        <taxon>Lutisporales</taxon>
        <taxon>Lutisporaceae</taxon>
        <taxon>Lutispora</taxon>
    </lineage>
</organism>
<protein>
    <submittedName>
        <fullName evidence="1">Uncharacterized protein</fullName>
    </submittedName>
</protein>